<name>A0A0Q3L5T1_BRADI</name>
<evidence type="ECO:0000313" key="3">
    <source>
        <dbReference type="EnsemblPlants" id="KQK18569"/>
    </source>
</evidence>
<reference evidence="2" key="2">
    <citation type="submission" date="2017-06" db="EMBL/GenBank/DDBJ databases">
        <title>WGS assembly of Brachypodium distachyon.</title>
        <authorList>
            <consortium name="The International Brachypodium Initiative"/>
            <person name="Lucas S."/>
            <person name="Harmon-Smith M."/>
            <person name="Lail K."/>
            <person name="Tice H."/>
            <person name="Grimwood J."/>
            <person name="Bruce D."/>
            <person name="Barry K."/>
            <person name="Shu S."/>
            <person name="Lindquist E."/>
            <person name="Wang M."/>
            <person name="Pitluck S."/>
            <person name="Vogel J.P."/>
            <person name="Garvin D.F."/>
            <person name="Mockler T.C."/>
            <person name="Schmutz J."/>
            <person name="Rokhsar D."/>
            <person name="Bevan M.W."/>
        </authorList>
    </citation>
    <scope>NUCLEOTIDE SEQUENCE</scope>
    <source>
        <strain evidence="2">Bd21</strain>
    </source>
</reference>
<dbReference type="InParanoid" id="A0A0Q3L5T1"/>
<reference evidence="3" key="3">
    <citation type="submission" date="2018-08" db="UniProtKB">
        <authorList>
            <consortium name="EnsemblPlants"/>
        </authorList>
    </citation>
    <scope>IDENTIFICATION</scope>
    <source>
        <strain evidence="3">cv. Bd21</strain>
    </source>
</reference>
<organism evidence="2">
    <name type="scientific">Brachypodium distachyon</name>
    <name type="common">Purple false brome</name>
    <name type="synonym">Trachynia distachya</name>
    <dbReference type="NCBI Taxonomy" id="15368"/>
    <lineage>
        <taxon>Eukaryota</taxon>
        <taxon>Viridiplantae</taxon>
        <taxon>Streptophyta</taxon>
        <taxon>Embryophyta</taxon>
        <taxon>Tracheophyta</taxon>
        <taxon>Spermatophyta</taxon>
        <taxon>Magnoliopsida</taxon>
        <taxon>Liliopsida</taxon>
        <taxon>Poales</taxon>
        <taxon>Poaceae</taxon>
        <taxon>BOP clade</taxon>
        <taxon>Pooideae</taxon>
        <taxon>Stipodae</taxon>
        <taxon>Brachypodieae</taxon>
        <taxon>Brachypodium</taxon>
    </lineage>
</organism>
<evidence type="ECO:0000313" key="4">
    <source>
        <dbReference type="Proteomes" id="UP000008810"/>
    </source>
</evidence>
<feature type="region of interest" description="Disordered" evidence="1">
    <location>
        <begin position="95"/>
        <end position="116"/>
    </location>
</feature>
<evidence type="ECO:0000313" key="2">
    <source>
        <dbReference type="EMBL" id="KQK18569.1"/>
    </source>
</evidence>
<dbReference type="AlphaFoldDB" id="A0A0Q3L5T1"/>
<protein>
    <submittedName>
        <fullName evidence="2 3">Uncharacterized protein</fullName>
    </submittedName>
</protein>
<dbReference type="EnsemblPlants" id="KQK18569">
    <property type="protein sequence ID" value="KQK18569"/>
    <property type="gene ID" value="BRADI_1g43396v3"/>
</dbReference>
<dbReference type="Proteomes" id="UP000008810">
    <property type="component" value="Chromosome 1"/>
</dbReference>
<gene>
    <name evidence="2" type="ORF">BRADI_1g43396v3</name>
</gene>
<proteinExistence type="predicted"/>
<reference evidence="2 3" key="1">
    <citation type="journal article" date="2010" name="Nature">
        <title>Genome sequencing and analysis of the model grass Brachypodium distachyon.</title>
        <authorList>
            <consortium name="International Brachypodium Initiative"/>
        </authorList>
    </citation>
    <scope>NUCLEOTIDE SEQUENCE [LARGE SCALE GENOMIC DNA]</scope>
    <source>
        <strain evidence="2 3">Bd21</strain>
    </source>
</reference>
<dbReference type="EMBL" id="CM000880">
    <property type="protein sequence ID" value="KQK18569.1"/>
    <property type="molecule type" value="Genomic_DNA"/>
</dbReference>
<accession>A0A0Q3L5T1</accession>
<dbReference type="Gramene" id="KQK18569">
    <property type="protein sequence ID" value="KQK18569"/>
    <property type="gene ID" value="BRADI_1g43396v3"/>
</dbReference>
<sequence length="116" mass="12524">MAAWPPPTCSLPNSYLTRSLTSTLLSHPPRLPPSFHGVRRLDLGVPLHKLDPTLTDPPPARPRAAGLDPTTPDLPPASIRRIHRAEPPRRRIRNALARVLSDPPPPSRGATGNAAP</sequence>
<evidence type="ECO:0000256" key="1">
    <source>
        <dbReference type="SAM" id="MobiDB-lite"/>
    </source>
</evidence>
<feature type="region of interest" description="Disordered" evidence="1">
    <location>
        <begin position="49"/>
        <end position="77"/>
    </location>
</feature>
<keyword evidence="4" id="KW-1185">Reference proteome</keyword>